<evidence type="ECO:0000313" key="7">
    <source>
        <dbReference type="Proteomes" id="UP001596414"/>
    </source>
</evidence>
<keyword evidence="3 6" id="KW-0067">ATP-binding</keyword>
<dbReference type="PROSITE" id="PS00211">
    <property type="entry name" value="ABC_TRANSPORTER_1"/>
    <property type="match status" value="1"/>
</dbReference>
<evidence type="ECO:0000256" key="1">
    <source>
        <dbReference type="ARBA" id="ARBA00022448"/>
    </source>
</evidence>
<dbReference type="SMART" id="SM00382">
    <property type="entry name" value="AAA"/>
    <property type="match status" value="1"/>
</dbReference>
<feature type="compositionally biased region" description="Polar residues" evidence="4">
    <location>
        <begin position="222"/>
        <end position="238"/>
    </location>
</feature>
<keyword evidence="1" id="KW-0813">Transport</keyword>
<dbReference type="InterPro" id="IPR003593">
    <property type="entry name" value="AAA+_ATPase"/>
</dbReference>
<comment type="caution">
    <text evidence="6">The sequence shown here is derived from an EMBL/GenBank/DDBJ whole genome shotgun (WGS) entry which is preliminary data.</text>
</comment>
<dbReference type="Proteomes" id="UP001596414">
    <property type="component" value="Unassembled WGS sequence"/>
</dbReference>
<dbReference type="PANTHER" id="PTHR24220">
    <property type="entry name" value="IMPORT ATP-BINDING PROTEIN"/>
    <property type="match status" value="1"/>
</dbReference>
<dbReference type="SUPFAM" id="SSF52540">
    <property type="entry name" value="P-loop containing nucleoside triphosphate hydrolases"/>
    <property type="match status" value="1"/>
</dbReference>
<accession>A0ABD5XA33</accession>
<dbReference type="InterPro" id="IPR003439">
    <property type="entry name" value="ABC_transporter-like_ATP-bd"/>
</dbReference>
<dbReference type="PANTHER" id="PTHR24220:SF86">
    <property type="entry name" value="ABC TRANSPORTER ABCH.1"/>
    <property type="match status" value="1"/>
</dbReference>
<dbReference type="InterPro" id="IPR017871">
    <property type="entry name" value="ABC_transporter-like_CS"/>
</dbReference>
<organism evidence="6 7">
    <name type="scientific">Halovenus rubra</name>
    <dbReference type="NCBI Taxonomy" id="869890"/>
    <lineage>
        <taxon>Archaea</taxon>
        <taxon>Methanobacteriati</taxon>
        <taxon>Methanobacteriota</taxon>
        <taxon>Stenosarchaea group</taxon>
        <taxon>Halobacteria</taxon>
        <taxon>Halobacteriales</taxon>
        <taxon>Haloarculaceae</taxon>
        <taxon>Halovenus</taxon>
    </lineage>
</organism>
<dbReference type="FunFam" id="3.40.50.300:FF:000032">
    <property type="entry name" value="Export ABC transporter ATP-binding protein"/>
    <property type="match status" value="1"/>
</dbReference>
<dbReference type="GO" id="GO:0098796">
    <property type="term" value="C:membrane protein complex"/>
    <property type="evidence" value="ECO:0007669"/>
    <property type="project" value="UniProtKB-ARBA"/>
</dbReference>
<dbReference type="AlphaFoldDB" id="A0ABD5XA33"/>
<gene>
    <name evidence="6" type="ORF">ACFQJ7_15730</name>
</gene>
<dbReference type="GO" id="GO:0005524">
    <property type="term" value="F:ATP binding"/>
    <property type="evidence" value="ECO:0007669"/>
    <property type="project" value="UniProtKB-KW"/>
</dbReference>
<sequence length="246" mass="26582">MMLLTGENLTKRFAGGSGTVDALNGINVQINTGEFVTVVGPSGSGKSTLLSIFGLLDVPSKGTVCLHDTDIEQYNHRERTRVRKETIGFVFQSYGLIPTLTALENVAVPRLLDSDPAATERRAKELLGKVGLSNRLKHYPDELSGGQKQRVSIARALVNEPALVLADEPTGNLDRDTGERVFKELLAVTGDDVTIVAVTHDEYLAEFSDRVLRLIDGRLKTSGTDTEIPVSEQTSETPTDGGVNHP</sequence>
<evidence type="ECO:0000256" key="2">
    <source>
        <dbReference type="ARBA" id="ARBA00022741"/>
    </source>
</evidence>
<name>A0ABD5XA33_9EURY</name>
<dbReference type="EMBL" id="JBHSZQ010000050">
    <property type="protein sequence ID" value="MFC7127449.1"/>
    <property type="molecule type" value="Genomic_DNA"/>
</dbReference>
<dbReference type="Gene3D" id="3.40.50.300">
    <property type="entry name" value="P-loop containing nucleotide triphosphate hydrolases"/>
    <property type="match status" value="1"/>
</dbReference>
<dbReference type="CDD" id="cd03255">
    <property type="entry name" value="ABC_MJ0796_LolCDE_FtsE"/>
    <property type="match status" value="1"/>
</dbReference>
<evidence type="ECO:0000256" key="4">
    <source>
        <dbReference type="SAM" id="MobiDB-lite"/>
    </source>
</evidence>
<protein>
    <submittedName>
        <fullName evidence="6">ABC transporter ATP-binding protein</fullName>
    </submittedName>
</protein>
<dbReference type="PROSITE" id="PS50893">
    <property type="entry name" value="ABC_TRANSPORTER_2"/>
    <property type="match status" value="1"/>
</dbReference>
<dbReference type="GO" id="GO:0022857">
    <property type="term" value="F:transmembrane transporter activity"/>
    <property type="evidence" value="ECO:0007669"/>
    <property type="project" value="UniProtKB-ARBA"/>
</dbReference>
<dbReference type="InterPro" id="IPR015854">
    <property type="entry name" value="ABC_transpr_LolD-like"/>
</dbReference>
<dbReference type="InterPro" id="IPR027417">
    <property type="entry name" value="P-loop_NTPase"/>
</dbReference>
<dbReference type="RefSeq" id="WP_267638130.1">
    <property type="nucleotide sequence ID" value="NZ_JAODIY010000011.1"/>
</dbReference>
<reference evidence="6 7" key="1">
    <citation type="journal article" date="2014" name="Int. J. Syst. Evol. Microbiol.">
        <title>Complete genome sequence of Corynebacterium casei LMG S-19264T (=DSM 44701T), isolated from a smear-ripened cheese.</title>
        <authorList>
            <consortium name="US DOE Joint Genome Institute (JGI-PGF)"/>
            <person name="Walter F."/>
            <person name="Albersmeier A."/>
            <person name="Kalinowski J."/>
            <person name="Ruckert C."/>
        </authorList>
    </citation>
    <scope>NUCLEOTIDE SEQUENCE [LARGE SCALE GENOMIC DNA]</scope>
    <source>
        <strain evidence="6 7">CGMCC 4.7215</strain>
    </source>
</reference>
<feature type="domain" description="ABC transporter" evidence="5">
    <location>
        <begin position="4"/>
        <end position="241"/>
    </location>
</feature>
<evidence type="ECO:0000259" key="5">
    <source>
        <dbReference type="PROSITE" id="PS50893"/>
    </source>
</evidence>
<dbReference type="InterPro" id="IPR017911">
    <property type="entry name" value="MacB-like_ATP-bd"/>
</dbReference>
<feature type="region of interest" description="Disordered" evidence="4">
    <location>
        <begin position="222"/>
        <end position="246"/>
    </location>
</feature>
<proteinExistence type="predicted"/>
<dbReference type="Pfam" id="PF00005">
    <property type="entry name" value="ABC_tran"/>
    <property type="match status" value="1"/>
</dbReference>
<evidence type="ECO:0000313" key="6">
    <source>
        <dbReference type="EMBL" id="MFC7127449.1"/>
    </source>
</evidence>
<evidence type="ECO:0000256" key="3">
    <source>
        <dbReference type="ARBA" id="ARBA00022840"/>
    </source>
</evidence>
<keyword evidence="2" id="KW-0547">Nucleotide-binding</keyword>